<comment type="caution">
    <text evidence="2">The sequence shown here is derived from an EMBL/GenBank/DDBJ whole genome shotgun (WGS) entry which is preliminary data.</text>
</comment>
<evidence type="ECO:0000313" key="3">
    <source>
        <dbReference type="Proteomes" id="UP001500483"/>
    </source>
</evidence>
<feature type="compositionally biased region" description="Low complexity" evidence="1">
    <location>
        <begin position="98"/>
        <end position="108"/>
    </location>
</feature>
<feature type="region of interest" description="Disordered" evidence="1">
    <location>
        <begin position="98"/>
        <end position="131"/>
    </location>
</feature>
<evidence type="ECO:0000313" key="2">
    <source>
        <dbReference type="EMBL" id="GAA3365693.1"/>
    </source>
</evidence>
<reference evidence="3" key="1">
    <citation type="journal article" date="2019" name="Int. J. Syst. Evol. Microbiol.">
        <title>The Global Catalogue of Microorganisms (GCM) 10K type strain sequencing project: providing services to taxonomists for standard genome sequencing and annotation.</title>
        <authorList>
            <consortium name="The Broad Institute Genomics Platform"/>
            <consortium name="The Broad Institute Genome Sequencing Center for Infectious Disease"/>
            <person name="Wu L."/>
            <person name="Ma J."/>
        </authorList>
    </citation>
    <scope>NUCLEOTIDE SEQUENCE [LARGE SCALE GENOMIC DNA]</scope>
    <source>
        <strain evidence="3">JCM 9687</strain>
    </source>
</reference>
<dbReference type="Proteomes" id="UP001500483">
    <property type="component" value="Unassembled WGS sequence"/>
</dbReference>
<evidence type="ECO:0000256" key="1">
    <source>
        <dbReference type="SAM" id="MobiDB-lite"/>
    </source>
</evidence>
<organism evidence="2 3">
    <name type="scientific">Saccharopolyspora gregorii</name>
    <dbReference type="NCBI Taxonomy" id="33914"/>
    <lineage>
        <taxon>Bacteria</taxon>
        <taxon>Bacillati</taxon>
        <taxon>Actinomycetota</taxon>
        <taxon>Actinomycetes</taxon>
        <taxon>Pseudonocardiales</taxon>
        <taxon>Pseudonocardiaceae</taxon>
        <taxon>Saccharopolyspora</taxon>
    </lineage>
</organism>
<proteinExistence type="predicted"/>
<accession>A0ABP6S1L9</accession>
<dbReference type="EMBL" id="BAAAYK010000038">
    <property type="protein sequence ID" value="GAA3365693.1"/>
    <property type="molecule type" value="Genomic_DNA"/>
</dbReference>
<dbReference type="RefSeq" id="WP_258343288.1">
    <property type="nucleotide sequence ID" value="NZ_BAAAYK010000038.1"/>
</dbReference>
<keyword evidence="3" id="KW-1185">Reference proteome</keyword>
<sequence length="131" mass="14387">MQGDEETTLDVARGDVALSRHLKNSLGVLRDKVDDPGFKRLVDEVLSGRRGLRDVITSDVFAAGLDPLVRKGAQDYEKLSEEERAELAATGEAQFADLRAAEAAGATASETRPSVREPEEDEDFSQRDWLL</sequence>
<name>A0ABP6S1L9_9PSEU</name>
<gene>
    <name evidence="2" type="ORF">GCM10020366_66610</name>
</gene>
<protein>
    <submittedName>
        <fullName evidence="2">Uncharacterized protein</fullName>
    </submittedName>
</protein>